<dbReference type="Proteomes" id="UP000013378">
    <property type="component" value="Unassembled WGS sequence"/>
</dbReference>
<reference evidence="1 2" key="1">
    <citation type="journal article" date="2015" name="Geomicrobiol. J.">
        <title>Caldisalinibacter kiritimatiensis gen. nov., sp. nov., a moderately thermohalophilic thiosulfate-reducing bacterium from a hypersaline microbial mat.</title>
        <authorList>
            <person name="Ben Hania W."/>
            <person name="Joseph M."/>
            <person name="Fiebig A."/>
            <person name="Bunk B."/>
            <person name="Klenk H.-P."/>
            <person name="Fardeau M.-L."/>
            <person name="Spring S."/>
        </authorList>
    </citation>
    <scope>NUCLEOTIDE SEQUENCE [LARGE SCALE GENOMIC DNA]</scope>
    <source>
        <strain evidence="1 2">L21-TH-D2</strain>
    </source>
</reference>
<comment type="caution">
    <text evidence="1">The sequence shown here is derived from an EMBL/GenBank/DDBJ whole genome shotgun (WGS) entry which is preliminary data.</text>
</comment>
<gene>
    <name evidence="1" type="ORF">L21TH_2187</name>
</gene>
<dbReference type="PATRIC" id="fig|1304284.3.peg.2143"/>
<evidence type="ECO:0000313" key="2">
    <source>
        <dbReference type="Proteomes" id="UP000013378"/>
    </source>
</evidence>
<name>R1CSV7_9FIRM</name>
<dbReference type="EMBL" id="ARZA01000239">
    <property type="protein sequence ID" value="EOC99788.1"/>
    <property type="molecule type" value="Genomic_DNA"/>
</dbReference>
<organism evidence="1 2">
    <name type="scientific">Caldisalinibacter kiritimatiensis</name>
    <dbReference type="NCBI Taxonomy" id="1304284"/>
    <lineage>
        <taxon>Bacteria</taxon>
        <taxon>Bacillati</taxon>
        <taxon>Bacillota</taxon>
        <taxon>Tissierellia</taxon>
        <taxon>Tissierellales</taxon>
        <taxon>Thermohalobacteraceae</taxon>
        <taxon>Caldisalinibacter</taxon>
    </lineage>
</organism>
<dbReference type="Pfam" id="PF14584">
    <property type="entry name" value="DUF4446"/>
    <property type="match status" value="1"/>
</dbReference>
<dbReference type="eggNOG" id="COG1196">
    <property type="taxonomic scope" value="Bacteria"/>
</dbReference>
<dbReference type="InterPro" id="IPR027981">
    <property type="entry name" value="DUF4446"/>
</dbReference>
<dbReference type="STRING" id="1304284.L21TH_2187"/>
<accession>R1CSV7</accession>
<keyword evidence="2" id="KW-1185">Reference proteome</keyword>
<evidence type="ECO:0000313" key="1">
    <source>
        <dbReference type="EMBL" id="EOC99788.1"/>
    </source>
</evidence>
<protein>
    <recommendedName>
        <fullName evidence="3">DUF4446 domain-containing protein</fullName>
    </recommendedName>
</protein>
<sequence length="110" mass="12306">MKNVKNELVNIKEYCKDIDSRLKLSVQKVGIIRYNAFDDMGSDLSFSIALLDENLNGVVISTIFGRNESNTYAKPIIEGKSKYNLSVEELQAIDKAKENGMSSRIATRVS</sequence>
<proteinExistence type="predicted"/>
<dbReference type="AlphaFoldDB" id="R1CSV7"/>
<evidence type="ECO:0008006" key="3">
    <source>
        <dbReference type="Google" id="ProtNLM"/>
    </source>
</evidence>